<feature type="region of interest" description="Disordered" evidence="1">
    <location>
        <begin position="1"/>
        <end position="25"/>
    </location>
</feature>
<dbReference type="PANTHER" id="PTHR34193:SF21">
    <property type="entry name" value="OS05G0493200 PROTEIN"/>
    <property type="match status" value="1"/>
</dbReference>
<feature type="region of interest" description="Disordered" evidence="1">
    <location>
        <begin position="179"/>
        <end position="198"/>
    </location>
</feature>
<sequence length="198" mass="20384">MEVLAGVRPLSGRARQVSGGGGRSREELLGLLADFSGDGDGGDAGRELSFSDFLVADTSPKPSRAVAMTSTKPPPLLPAADGQEETAAESKQQQQAAAARERRTRRRRSDIRGSCGGGGDGVLLNFYVPGLLTRSTTAPRHGRGAISAAAPASATATAAGKARIGAPPSVGCWTALWGRDSRKPAKPAAGRRETRVPV</sequence>
<proteinExistence type="predicted"/>
<organism evidence="2 3">
    <name type="scientific">Leersia perrieri</name>
    <dbReference type="NCBI Taxonomy" id="77586"/>
    <lineage>
        <taxon>Eukaryota</taxon>
        <taxon>Viridiplantae</taxon>
        <taxon>Streptophyta</taxon>
        <taxon>Embryophyta</taxon>
        <taxon>Tracheophyta</taxon>
        <taxon>Spermatophyta</taxon>
        <taxon>Magnoliopsida</taxon>
        <taxon>Liliopsida</taxon>
        <taxon>Poales</taxon>
        <taxon>Poaceae</taxon>
        <taxon>BOP clade</taxon>
        <taxon>Oryzoideae</taxon>
        <taxon>Oryzeae</taxon>
        <taxon>Oryzinae</taxon>
        <taxon>Leersia</taxon>
    </lineage>
</organism>
<dbReference type="HOGENOM" id="CLU_069927_0_0_1"/>
<name>A0A0D9WI42_9ORYZ</name>
<feature type="compositionally biased region" description="Low complexity" evidence="1">
    <location>
        <begin position="89"/>
        <end position="98"/>
    </location>
</feature>
<evidence type="ECO:0000313" key="2">
    <source>
        <dbReference type="EnsemblPlants" id="LPERR05G17180.1"/>
    </source>
</evidence>
<dbReference type="PANTHER" id="PTHR34193">
    <property type="entry name" value="OS11G0199801 PROTEIN"/>
    <property type="match status" value="1"/>
</dbReference>
<accession>A0A0D9WI42</accession>
<dbReference type="Proteomes" id="UP000032180">
    <property type="component" value="Chromosome 5"/>
</dbReference>
<reference evidence="3" key="2">
    <citation type="submission" date="2013-12" db="EMBL/GenBank/DDBJ databases">
        <authorList>
            <person name="Yu Y."/>
            <person name="Lee S."/>
            <person name="de Baynast K."/>
            <person name="Wissotski M."/>
            <person name="Liu L."/>
            <person name="Talag J."/>
            <person name="Goicoechea J."/>
            <person name="Angelova A."/>
            <person name="Jetty R."/>
            <person name="Kudrna D."/>
            <person name="Golser W."/>
            <person name="Rivera L."/>
            <person name="Zhang J."/>
            <person name="Wing R."/>
        </authorList>
    </citation>
    <scope>NUCLEOTIDE SEQUENCE</scope>
</reference>
<dbReference type="AlphaFoldDB" id="A0A0D9WI42"/>
<protein>
    <submittedName>
        <fullName evidence="2">Uncharacterized protein</fullName>
    </submittedName>
</protein>
<evidence type="ECO:0000313" key="3">
    <source>
        <dbReference type="Proteomes" id="UP000032180"/>
    </source>
</evidence>
<dbReference type="Gramene" id="LPERR05G17180.1">
    <property type="protein sequence ID" value="LPERR05G17180.1"/>
    <property type="gene ID" value="LPERR05G17180"/>
</dbReference>
<reference evidence="2 3" key="1">
    <citation type="submission" date="2012-08" db="EMBL/GenBank/DDBJ databases">
        <title>Oryza genome evolution.</title>
        <authorList>
            <person name="Wing R.A."/>
        </authorList>
    </citation>
    <scope>NUCLEOTIDE SEQUENCE</scope>
</reference>
<dbReference type="EnsemblPlants" id="LPERR05G17180.1">
    <property type="protein sequence ID" value="LPERR05G17180.1"/>
    <property type="gene ID" value="LPERR05G17180"/>
</dbReference>
<keyword evidence="3" id="KW-1185">Reference proteome</keyword>
<reference evidence="2" key="3">
    <citation type="submission" date="2015-04" db="UniProtKB">
        <authorList>
            <consortium name="EnsemblPlants"/>
        </authorList>
    </citation>
    <scope>IDENTIFICATION</scope>
</reference>
<evidence type="ECO:0000256" key="1">
    <source>
        <dbReference type="SAM" id="MobiDB-lite"/>
    </source>
</evidence>
<dbReference type="eggNOG" id="ENOG502R63C">
    <property type="taxonomic scope" value="Eukaryota"/>
</dbReference>
<feature type="region of interest" description="Disordered" evidence="1">
    <location>
        <begin position="60"/>
        <end position="114"/>
    </location>
</feature>